<evidence type="ECO:0000256" key="2">
    <source>
        <dbReference type="SAM" id="Phobius"/>
    </source>
</evidence>
<organism evidence="4 5">
    <name type="scientific">Halobacillus seohaensis</name>
    <dbReference type="NCBI Taxonomy" id="447421"/>
    <lineage>
        <taxon>Bacteria</taxon>
        <taxon>Bacillati</taxon>
        <taxon>Bacillota</taxon>
        <taxon>Bacilli</taxon>
        <taxon>Bacillales</taxon>
        <taxon>Bacillaceae</taxon>
        <taxon>Halobacillus</taxon>
    </lineage>
</organism>
<dbReference type="EMBL" id="JBHSZV010000004">
    <property type="protein sequence ID" value="MFC7060718.1"/>
    <property type="molecule type" value="Genomic_DNA"/>
</dbReference>
<evidence type="ECO:0000256" key="1">
    <source>
        <dbReference type="SAM" id="MobiDB-lite"/>
    </source>
</evidence>
<protein>
    <submittedName>
        <fullName evidence="4">YrrS family protein</fullName>
    </submittedName>
</protein>
<keyword evidence="2" id="KW-1133">Transmembrane helix</keyword>
<reference evidence="5" key="1">
    <citation type="journal article" date="2019" name="Int. J. Syst. Evol. Microbiol.">
        <title>The Global Catalogue of Microorganisms (GCM) 10K type strain sequencing project: providing services to taxonomists for standard genome sequencing and annotation.</title>
        <authorList>
            <consortium name="The Broad Institute Genomics Platform"/>
            <consortium name="The Broad Institute Genome Sequencing Center for Infectious Disease"/>
            <person name="Wu L."/>
            <person name="Ma J."/>
        </authorList>
    </citation>
    <scope>NUCLEOTIDE SEQUENCE [LARGE SCALE GENOMIC DNA]</scope>
    <source>
        <strain evidence="5">CGMCC 4.1621</strain>
    </source>
</reference>
<keyword evidence="5" id="KW-1185">Reference proteome</keyword>
<feature type="region of interest" description="Disordered" evidence="1">
    <location>
        <begin position="52"/>
        <end position="133"/>
    </location>
</feature>
<dbReference type="InterPro" id="IPR009988">
    <property type="entry name" value="DUF1510"/>
</dbReference>
<evidence type="ECO:0000313" key="5">
    <source>
        <dbReference type="Proteomes" id="UP001596410"/>
    </source>
</evidence>
<feature type="compositionally biased region" description="Acidic residues" evidence="1">
    <location>
        <begin position="99"/>
        <end position="110"/>
    </location>
</feature>
<feature type="transmembrane region" description="Helical" evidence="2">
    <location>
        <begin position="23"/>
        <end position="44"/>
    </location>
</feature>
<name>A0ABW2EEZ9_9BACI</name>
<proteinExistence type="predicted"/>
<gene>
    <name evidence="4" type="ORF">ACFQIC_02380</name>
</gene>
<feature type="compositionally biased region" description="Low complexity" evidence="1">
    <location>
        <begin position="55"/>
        <end position="68"/>
    </location>
</feature>
<feature type="domain" description="DUF1510" evidence="3">
    <location>
        <begin position="128"/>
        <end position="220"/>
    </location>
</feature>
<comment type="caution">
    <text evidence="4">The sequence shown here is derived from an EMBL/GenBank/DDBJ whole genome shotgun (WGS) entry which is preliminary data.</text>
</comment>
<dbReference type="Pfam" id="PF07423">
    <property type="entry name" value="DUF1510"/>
    <property type="match status" value="1"/>
</dbReference>
<evidence type="ECO:0000259" key="3">
    <source>
        <dbReference type="Pfam" id="PF07423"/>
    </source>
</evidence>
<feature type="region of interest" description="Disordered" evidence="1">
    <location>
        <begin position="1"/>
        <end position="20"/>
    </location>
</feature>
<keyword evidence="2" id="KW-0472">Membrane</keyword>
<accession>A0ABW2EEZ9</accession>
<keyword evidence="2" id="KW-0812">Transmembrane</keyword>
<sequence length="226" mass="25057">MGENQKSNSRSGRFEKRRKSKKLMTVLATAGALLFVIYICLFIFTGNIDSDRPNESASESTTNEENSGNDGGSSEGDQSTGDLEVNPNEEEADDKLSDENESSEDESSEGDESRKVEEGSEENVDRVITQDWKPVGTEQNISGEHRTTFQQGSQDWQEILKAASKATGVSTENMIDWRVENAGSGQVNATITNQSQDQVYRVLIEWVDGEGYRPIQVKELNSNPYN</sequence>
<feature type="compositionally biased region" description="Polar residues" evidence="1">
    <location>
        <begin position="1"/>
        <end position="11"/>
    </location>
</feature>
<dbReference type="RefSeq" id="WP_204706915.1">
    <property type="nucleotide sequence ID" value="NZ_JBHSZV010000004.1"/>
</dbReference>
<dbReference type="Proteomes" id="UP001596410">
    <property type="component" value="Unassembled WGS sequence"/>
</dbReference>
<evidence type="ECO:0000313" key="4">
    <source>
        <dbReference type="EMBL" id="MFC7060718.1"/>
    </source>
</evidence>